<accession>I1BK18</accession>
<dbReference type="Pfam" id="PF07714">
    <property type="entry name" value="PK_Tyr_Ser-Thr"/>
    <property type="match status" value="1"/>
</dbReference>
<organism evidence="8 9">
    <name type="scientific">Rhizopus delemar (strain RA 99-880 / ATCC MYA-4621 / FGSC 9543 / NRRL 43880)</name>
    <name type="common">Mucormycosis agent</name>
    <name type="synonym">Rhizopus arrhizus var. delemar</name>
    <dbReference type="NCBI Taxonomy" id="246409"/>
    <lineage>
        <taxon>Eukaryota</taxon>
        <taxon>Fungi</taxon>
        <taxon>Fungi incertae sedis</taxon>
        <taxon>Mucoromycota</taxon>
        <taxon>Mucoromycotina</taxon>
        <taxon>Mucoromycetes</taxon>
        <taxon>Mucorales</taxon>
        <taxon>Mucorineae</taxon>
        <taxon>Rhizopodaceae</taxon>
        <taxon>Rhizopus</taxon>
    </lineage>
</organism>
<dbReference type="VEuPathDB" id="FungiDB:RO3G_01252"/>
<dbReference type="InterPro" id="IPR001245">
    <property type="entry name" value="Ser-Thr/Tyr_kinase_cat_dom"/>
</dbReference>
<keyword evidence="2 6" id="KW-0418">Kinase</keyword>
<evidence type="ECO:0000313" key="8">
    <source>
        <dbReference type="EMBL" id="EIE76548.1"/>
    </source>
</evidence>
<dbReference type="GeneID" id="93608224"/>
<dbReference type="eggNOG" id="KOG0578">
    <property type="taxonomic scope" value="Eukaryota"/>
</dbReference>
<feature type="binding site" evidence="5">
    <location>
        <position position="208"/>
    </location>
    <ligand>
        <name>ATP</name>
        <dbReference type="ChEBI" id="CHEBI:30616"/>
    </ligand>
</feature>
<dbReference type="InterPro" id="IPR017441">
    <property type="entry name" value="Protein_kinase_ATP_BS"/>
</dbReference>
<dbReference type="SUPFAM" id="SSF56112">
    <property type="entry name" value="Protein kinase-like (PK-like)"/>
    <property type="match status" value="1"/>
</dbReference>
<evidence type="ECO:0000256" key="5">
    <source>
        <dbReference type="PROSITE-ProRule" id="PRU10141"/>
    </source>
</evidence>
<evidence type="ECO:0000256" key="1">
    <source>
        <dbReference type="ARBA" id="ARBA00008874"/>
    </source>
</evidence>
<feature type="domain" description="Protein kinase" evidence="7">
    <location>
        <begin position="178"/>
        <end position="411"/>
    </location>
</feature>
<evidence type="ECO:0000259" key="7">
    <source>
        <dbReference type="PROSITE" id="PS50011"/>
    </source>
</evidence>
<sequence>MIHLTTNNNNNNTKFGKHILAAAKDQERTRLFDQKPKHQLRKSRSLTTEKTSLIAVDISLKRRSTGCLRRSSFYSTKSNDSSSNNMTKEIWRPPGHYEIPNVFGPDCFLKPEANPKKTLTLREYPDKPVVSKPWYPVGPTTEIPQLPPLIRSENEFERKIRKALPKIQVSTLDPRNKYTGFKEIGTGVNGSVVRASHKYKKNLYLAIKRCRLDPDREYKAAIIRELRIMSTAHPNLIRLREVTLWRDDVWMAMDLMRCSVFAVLCQRGIPEEHTIHIACETLKALHYLHSKGFIHRDIKCENLLLGWNGEVKLGTSKWMAPEVIREQYYNEKIDMWSMGITIIEMMDRVPPHYLIKDEIELFTTILREPSPTFTYSYPSMYMRGLVAWLLDEHPSTRPTAKDVLSEIDAHIQSSLLKCSTTTELARFVNHVLH</sequence>
<name>I1BK18_RHIO9</name>
<dbReference type="InterPro" id="IPR011009">
    <property type="entry name" value="Kinase-like_dom_sf"/>
</dbReference>
<keyword evidence="2 6" id="KW-0808">Transferase</keyword>
<keyword evidence="9" id="KW-1185">Reference proteome</keyword>
<evidence type="ECO:0000256" key="6">
    <source>
        <dbReference type="RuleBase" id="RU000304"/>
    </source>
</evidence>
<evidence type="ECO:0000256" key="4">
    <source>
        <dbReference type="ARBA" id="ARBA00022840"/>
    </source>
</evidence>
<dbReference type="InParanoid" id="I1BK18"/>
<dbReference type="InterPro" id="IPR051931">
    <property type="entry name" value="PAK3-like"/>
</dbReference>
<dbReference type="Pfam" id="PF00069">
    <property type="entry name" value="Pkinase"/>
    <property type="match status" value="1"/>
</dbReference>
<keyword evidence="4 5" id="KW-0067">ATP-binding</keyword>
<dbReference type="InterPro" id="IPR000719">
    <property type="entry name" value="Prot_kinase_dom"/>
</dbReference>
<dbReference type="GO" id="GO:0005524">
    <property type="term" value="F:ATP binding"/>
    <property type="evidence" value="ECO:0007669"/>
    <property type="project" value="UniProtKB-UniRule"/>
</dbReference>
<evidence type="ECO:0000313" key="9">
    <source>
        <dbReference type="Proteomes" id="UP000009138"/>
    </source>
</evidence>
<proteinExistence type="inferred from homology"/>
<comment type="similarity">
    <text evidence="1">Belongs to the protein kinase superfamily. STE Ser/Thr protein kinase family. STE20 subfamily.</text>
</comment>
<dbReference type="PANTHER" id="PTHR45832:SF22">
    <property type="entry name" value="SERINE_THREONINE-PROTEIN KINASE SAMKA-RELATED"/>
    <property type="match status" value="1"/>
</dbReference>
<dbReference type="AlphaFoldDB" id="I1BK18"/>
<dbReference type="OrthoDB" id="2208673at2759"/>
<dbReference type="GO" id="GO:0004674">
    <property type="term" value="F:protein serine/threonine kinase activity"/>
    <property type="evidence" value="ECO:0007669"/>
    <property type="project" value="UniProtKB-KW"/>
</dbReference>
<keyword evidence="3 5" id="KW-0547">Nucleotide-binding</keyword>
<dbReference type="PROSITE" id="PS50011">
    <property type="entry name" value="PROTEIN_KINASE_DOM"/>
    <property type="match status" value="1"/>
</dbReference>
<dbReference type="RefSeq" id="XP_067511944.1">
    <property type="nucleotide sequence ID" value="XM_067655843.1"/>
</dbReference>
<reference evidence="8 9" key="1">
    <citation type="journal article" date="2009" name="PLoS Genet.">
        <title>Genomic analysis of the basal lineage fungus Rhizopus oryzae reveals a whole-genome duplication.</title>
        <authorList>
            <person name="Ma L.-J."/>
            <person name="Ibrahim A.S."/>
            <person name="Skory C."/>
            <person name="Grabherr M.G."/>
            <person name="Burger G."/>
            <person name="Butler M."/>
            <person name="Elias M."/>
            <person name="Idnurm A."/>
            <person name="Lang B.F."/>
            <person name="Sone T."/>
            <person name="Abe A."/>
            <person name="Calvo S.E."/>
            <person name="Corrochano L.M."/>
            <person name="Engels R."/>
            <person name="Fu J."/>
            <person name="Hansberg W."/>
            <person name="Kim J.-M."/>
            <person name="Kodira C.D."/>
            <person name="Koehrsen M.J."/>
            <person name="Liu B."/>
            <person name="Miranda-Saavedra D."/>
            <person name="O'Leary S."/>
            <person name="Ortiz-Castellanos L."/>
            <person name="Poulter R."/>
            <person name="Rodriguez-Romero J."/>
            <person name="Ruiz-Herrera J."/>
            <person name="Shen Y.-Q."/>
            <person name="Zeng Q."/>
            <person name="Galagan J."/>
            <person name="Birren B.W."/>
            <person name="Cuomo C.A."/>
            <person name="Wickes B.L."/>
        </authorList>
    </citation>
    <scope>NUCLEOTIDE SEQUENCE [LARGE SCALE GENOMIC DNA]</scope>
    <source>
        <strain evidence="9">RA 99-880 / ATCC MYA-4621 / FGSC 9543 / NRRL 43880</strain>
    </source>
</reference>
<dbReference type="PANTHER" id="PTHR45832">
    <property type="entry name" value="SERINE/THREONINE-PROTEIN KINASE SAMKA-RELATED-RELATED"/>
    <property type="match status" value="1"/>
</dbReference>
<dbReference type="Gene3D" id="3.30.200.20">
    <property type="entry name" value="Phosphorylase Kinase, domain 1"/>
    <property type="match status" value="1"/>
</dbReference>
<dbReference type="PROSITE" id="PS00107">
    <property type="entry name" value="PROTEIN_KINASE_ATP"/>
    <property type="match status" value="1"/>
</dbReference>
<dbReference type="PROSITE" id="PS00108">
    <property type="entry name" value="PROTEIN_KINASE_ST"/>
    <property type="match status" value="1"/>
</dbReference>
<gene>
    <name evidence="8" type="ORF">RO3G_01252</name>
</gene>
<dbReference type="EMBL" id="CH476732">
    <property type="protein sequence ID" value="EIE76548.1"/>
    <property type="molecule type" value="Genomic_DNA"/>
</dbReference>
<evidence type="ECO:0000256" key="2">
    <source>
        <dbReference type="ARBA" id="ARBA00022527"/>
    </source>
</evidence>
<dbReference type="SMART" id="SM00220">
    <property type="entry name" value="S_TKc"/>
    <property type="match status" value="1"/>
</dbReference>
<dbReference type="Proteomes" id="UP000009138">
    <property type="component" value="Unassembled WGS sequence"/>
</dbReference>
<dbReference type="Gene3D" id="1.10.510.10">
    <property type="entry name" value="Transferase(Phosphotransferase) domain 1"/>
    <property type="match status" value="2"/>
</dbReference>
<dbReference type="InterPro" id="IPR008271">
    <property type="entry name" value="Ser/Thr_kinase_AS"/>
</dbReference>
<dbReference type="OMA" id="PRNKYAG"/>
<protein>
    <recommendedName>
        <fullName evidence="7">Protein kinase domain-containing protein</fullName>
    </recommendedName>
</protein>
<dbReference type="STRING" id="246409.I1BK18"/>
<keyword evidence="2 6" id="KW-0723">Serine/threonine-protein kinase</keyword>
<evidence type="ECO:0000256" key="3">
    <source>
        <dbReference type="ARBA" id="ARBA00022741"/>
    </source>
</evidence>